<proteinExistence type="inferred from homology"/>
<evidence type="ECO:0000256" key="6">
    <source>
        <dbReference type="ARBA" id="ARBA00022777"/>
    </source>
</evidence>
<comment type="subunit">
    <text evidence="8">May form a complex composed of at least the catalytic subunit CRK2 and a cyclin.</text>
</comment>
<evidence type="ECO:0000256" key="3">
    <source>
        <dbReference type="ARBA" id="ARBA00022527"/>
    </source>
</evidence>
<sequence length="300" mass="34909">MQDNKKIRQFILQEKVGYGAFGDVYKVIDENTNEVFAIKRIFSGKSQQIDQSTIREISALSSLKGQNHIVPLQQVIFEKGCVYIVLPFYPYNLYGFIKKYNEINYKKIFKQLILGVYNIHKLGFMHRDLKPLNILVDENQNVYISDFGIARMNFGQCRNFNSNCEKHSYEVITLHFRPPENLLGCDNYHVSVDVWSLGCVFYQVVMKEILFYGDSQIEMLFKIFSKLGTPSAFIAPSLCSLPLFNEAAAFPRFYPTKYLFQQELLSKIGYEGADLIDRMIQLEPSRRITMSQALQHQYFL</sequence>
<keyword evidence="6" id="KW-0418">Kinase</keyword>
<evidence type="ECO:0000313" key="17">
    <source>
        <dbReference type="EMBL" id="CAD8142616.1"/>
    </source>
</evidence>
<dbReference type="EMBL" id="CAJJDO010000011">
    <property type="protein sequence ID" value="CAD8142616.1"/>
    <property type="molecule type" value="Genomic_DNA"/>
</dbReference>
<dbReference type="InterPro" id="IPR008271">
    <property type="entry name" value="Ser/Thr_kinase_AS"/>
</dbReference>
<dbReference type="InterPro" id="IPR017441">
    <property type="entry name" value="Protein_kinase_ATP_BS"/>
</dbReference>
<evidence type="ECO:0000256" key="14">
    <source>
        <dbReference type="PROSITE-ProRule" id="PRU10141"/>
    </source>
</evidence>
<feature type="binding site" evidence="14">
    <location>
        <position position="39"/>
    </location>
    <ligand>
        <name>ATP</name>
        <dbReference type="ChEBI" id="CHEBI:30616"/>
    </ligand>
</feature>
<organism evidence="17 18">
    <name type="scientific">Paramecium pentaurelia</name>
    <dbReference type="NCBI Taxonomy" id="43138"/>
    <lineage>
        <taxon>Eukaryota</taxon>
        <taxon>Sar</taxon>
        <taxon>Alveolata</taxon>
        <taxon>Ciliophora</taxon>
        <taxon>Intramacronucleata</taxon>
        <taxon>Oligohymenophorea</taxon>
        <taxon>Peniculida</taxon>
        <taxon>Parameciidae</taxon>
        <taxon>Paramecium</taxon>
    </lineage>
</organism>
<keyword evidence="4" id="KW-0808">Transferase</keyword>
<keyword evidence="3 15" id="KW-0723">Serine/threonine-protein kinase</keyword>
<reference evidence="17" key="1">
    <citation type="submission" date="2021-01" db="EMBL/GenBank/DDBJ databases">
        <authorList>
            <consortium name="Genoscope - CEA"/>
            <person name="William W."/>
        </authorList>
    </citation>
    <scope>NUCLEOTIDE SEQUENCE</scope>
</reference>
<dbReference type="FunFam" id="1.10.510.10:FF:000624">
    <property type="entry name" value="Mitogen-activated protein kinase"/>
    <property type="match status" value="1"/>
</dbReference>
<evidence type="ECO:0000256" key="10">
    <source>
        <dbReference type="ARBA" id="ARBA00041902"/>
    </source>
</evidence>
<dbReference type="GO" id="GO:0030332">
    <property type="term" value="F:cyclin binding"/>
    <property type="evidence" value="ECO:0007669"/>
    <property type="project" value="TreeGrafter"/>
</dbReference>
<accession>A0A8S1ST88</accession>
<keyword evidence="18" id="KW-1185">Reference proteome</keyword>
<dbReference type="GO" id="GO:0004693">
    <property type="term" value="F:cyclin-dependent protein serine/threonine kinase activity"/>
    <property type="evidence" value="ECO:0007669"/>
    <property type="project" value="UniProtKB-EC"/>
</dbReference>
<protein>
    <recommendedName>
        <fullName evidence="9">Cyclin-dependent kinase 2 homolog</fullName>
        <ecNumber evidence="2">2.7.11.22</ecNumber>
    </recommendedName>
    <alternativeName>
        <fullName evidence="10">Cell division control protein 2 homolog</fullName>
    </alternativeName>
    <alternativeName>
        <fullName evidence="11">cdc2-related kinase 2</fullName>
    </alternativeName>
</protein>
<evidence type="ECO:0000256" key="4">
    <source>
        <dbReference type="ARBA" id="ARBA00022679"/>
    </source>
</evidence>
<dbReference type="GO" id="GO:0007165">
    <property type="term" value="P:signal transduction"/>
    <property type="evidence" value="ECO:0007669"/>
    <property type="project" value="TreeGrafter"/>
</dbReference>
<dbReference type="GO" id="GO:0010468">
    <property type="term" value="P:regulation of gene expression"/>
    <property type="evidence" value="ECO:0007669"/>
    <property type="project" value="TreeGrafter"/>
</dbReference>
<evidence type="ECO:0000256" key="15">
    <source>
        <dbReference type="RuleBase" id="RU000304"/>
    </source>
</evidence>
<dbReference type="SMART" id="SM00220">
    <property type="entry name" value="S_TKc"/>
    <property type="match status" value="1"/>
</dbReference>
<keyword evidence="5 14" id="KW-0547">Nucleotide-binding</keyword>
<feature type="domain" description="Protein kinase" evidence="16">
    <location>
        <begin position="10"/>
        <end position="299"/>
    </location>
</feature>
<dbReference type="InterPro" id="IPR050108">
    <property type="entry name" value="CDK"/>
</dbReference>
<dbReference type="FunFam" id="3.30.200.20:FF:001126">
    <property type="entry name" value="Cell Division Cycle related"/>
    <property type="match status" value="1"/>
</dbReference>
<evidence type="ECO:0000256" key="5">
    <source>
        <dbReference type="ARBA" id="ARBA00022741"/>
    </source>
</evidence>
<dbReference type="EC" id="2.7.11.22" evidence="2"/>
<dbReference type="PROSITE" id="PS00107">
    <property type="entry name" value="PROTEIN_KINASE_ATP"/>
    <property type="match status" value="1"/>
</dbReference>
<dbReference type="Pfam" id="PF00069">
    <property type="entry name" value="Pkinase"/>
    <property type="match status" value="1"/>
</dbReference>
<evidence type="ECO:0000313" key="18">
    <source>
        <dbReference type="Proteomes" id="UP000689195"/>
    </source>
</evidence>
<keyword evidence="7 14" id="KW-0067">ATP-binding</keyword>
<evidence type="ECO:0000256" key="1">
    <source>
        <dbReference type="ARBA" id="ARBA00006485"/>
    </source>
</evidence>
<dbReference type="PROSITE" id="PS00108">
    <property type="entry name" value="PROTEIN_KINASE_ST"/>
    <property type="match status" value="1"/>
</dbReference>
<dbReference type="Proteomes" id="UP000689195">
    <property type="component" value="Unassembled WGS sequence"/>
</dbReference>
<dbReference type="GO" id="GO:0005524">
    <property type="term" value="F:ATP binding"/>
    <property type="evidence" value="ECO:0007669"/>
    <property type="project" value="UniProtKB-UniRule"/>
</dbReference>
<gene>
    <name evidence="17" type="ORF">PPENT_87.1.T0110251</name>
</gene>
<evidence type="ECO:0000256" key="11">
    <source>
        <dbReference type="ARBA" id="ARBA00042858"/>
    </source>
</evidence>
<dbReference type="GO" id="GO:0005737">
    <property type="term" value="C:cytoplasm"/>
    <property type="evidence" value="ECO:0007669"/>
    <property type="project" value="TreeGrafter"/>
</dbReference>
<dbReference type="PANTHER" id="PTHR24056:SF254">
    <property type="entry name" value="CYCLIN-DEPENDENT KINASE 2"/>
    <property type="match status" value="1"/>
</dbReference>
<dbReference type="PANTHER" id="PTHR24056">
    <property type="entry name" value="CELL DIVISION PROTEIN KINASE"/>
    <property type="match status" value="1"/>
</dbReference>
<dbReference type="GO" id="GO:0000082">
    <property type="term" value="P:G1/S transition of mitotic cell cycle"/>
    <property type="evidence" value="ECO:0007669"/>
    <property type="project" value="TreeGrafter"/>
</dbReference>
<comment type="catalytic activity">
    <reaction evidence="12">
        <text>L-threonyl-[protein] + ATP = O-phospho-L-threonyl-[protein] + ADP + H(+)</text>
        <dbReference type="Rhea" id="RHEA:46608"/>
        <dbReference type="Rhea" id="RHEA-COMP:11060"/>
        <dbReference type="Rhea" id="RHEA-COMP:11605"/>
        <dbReference type="ChEBI" id="CHEBI:15378"/>
        <dbReference type="ChEBI" id="CHEBI:30013"/>
        <dbReference type="ChEBI" id="CHEBI:30616"/>
        <dbReference type="ChEBI" id="CHEBI:61977"/>
        <dbReference type="ChEBI" id="CHEBI:456216"/>
        <dbReference type="EC" id="2.7.11.22"/>
    </reaction>
</comment>
<dbReference type="PROSITE" id="PS50011">
    <property type="entry name" value="PROTEIN_KINASE_DOM"/>
    <property type="match status" value="1"/>
</dbReference>
<evidence type="ECO:0000256" key="8">
    <source>
        <dbReference type="ARBA" id="ARBA00038543"/>
    </source>
</evidence>
<dbReference type="GO" id="GO:0000307">
    <property type="term" value="C:cyclin-dependent protein kinase holoenzyme complex"/>
    <property type="evidence" value="ECO:0007669"/>
    <property type="project" value="TreeGrafter"/>
</dbReference>
<comment type="caution">
    <text evidence="17">The sequence shown here is derived from an EMBL/GenBank/DDBJ whole genome shotgun (WGS) entry which is preliminary data.</text>
</comment>
<evidence type="ECO:0000256" key="7">
    <source>
        <dbReference type="ARBA" id="ARBA00022840"/>
    </source>
</evidence>
<evidence type="ECO:0000256" key="9">
    <source>
        <dbReference type="ARBA" id="ARBA00039612"/>
    </source>
</evidence>
<evidence type="ECO:0000256" key="12">
    <source>
        <dbReference type="ARBA" id="ARBA00047811"/>
    </source>
</evidence>
<evidence type="ECO:0000256" key="2">
    <source>
        <dbReference type="ARBA" id="ARBA00012425"/>
    </source>
</evidence>
<dbReference type="GO" id="GO:0010389">
    <property type="term" value="P:regulation of G2/M transition of mitotic cell cycle"/>
    <property type="evidence" value="ECO:0007669"/>
    <property type="project" value="TreeGrafter"/>
</dbReference>
<dbReference type="InterPro" id="IPR000719">
    <property type="entry name" value="Prot_kinase_dom"/>
</dbReference>
<comment type="catalytic activity">
    <reaction evidence="13">
        <text>L-seryl-[protein] + ATP = O-phospho-L-seryl-[protein] + ADP + H(+)</text>
        <dbReference type="Rhea" id="RHEA:17989"/>
        <dbReference type="Rhea" id="RHEA-COMP:9863"/>
        <dbReference type="Rhea" id="RHEA-COMP:11604"/>
        <dbReference type="ChEBI" id="CHEBI:15378"/>
        <dbReference type="ChEBI" id="CHEBI:29999"/>
        <dbReference type="ChEBI" id="CHEBI:30616"/>
        <dbReference type="ChEBI" id="CHEBI:83421"/>
        <dbReference type="ChEBI" id="CHEBI:456216"/>
        <dbReference type="EC" id="2.7.11.22"/>
    </reaction>
</comment>
<evidence type="ECO:0000259" key="16">
    <source>
        <dbReference type="PROSITE" id="PS50011"/>
    </source>
</evidence>
<evidence type="ECO:0000256" key="13">
    <source>
        <dbReference type="ARBA" id="ARBA00048367"/>
    </source>
</evidence>
<comment type="similarity">
    <text evidence="1">Belongs to the protein kinase superfamily. CMGC Ser/Thr protein kinase family. CDC2/CDKX subfamily.</text>
</comment>
<dbReference type="AlphaFoldDB" id="A0A8S1ST88"/>
<dbReference type="GO" id="GO:0005634">
    <property type="term" value="C:nucleus"/>
    <property type="evidence" value="ECO:0007669"/>
    <property type="project" value="TreeGrafter"/>
</dbReference>
<name>A0A8S1ST88_9CILI</name>